<keyword evidence="1" id="KW-0812">Transmembrane</keyword>
<keyword evidence="1" id="KW-0472">Membrane</keyword>
<evidence type="ECO:0000256" key="1">
    <source>
        <dbReference type="SAM" id="Phobius"/>
    </source>
</evidence>
<keyword evidence="1" id="KW-1133">Transmembrane helix</keyword>
<name>A0A0J5XEA5_BURCE</name>
<dbReference type="EMBL" id="LDWR01000011">
    <property type="protein sequence ID" value="KML61152.1"/>
    <property type="molecule type" value="Genomic_DNA"/>
</dbReference>
<reference evidence="2 3" key="1">
    <citation type="submission" date="2015-05" db="EMBL/GenBank/DDBJ databases">
        <title>Draft genome of Burkholderia cepacia LK29.</title>
        <authorList>
            <person name="Chan X.Y."/>
        </authorList>
    </citation>
    <scope>NUCLEOTIDE SEQUENCE [LARGE SCALE GENOMIC DNA]</scope>
    <source>
        <strain evidence="2 3">LK29</strain>
    </source>
</reference>
<protein>
    <submittedName>
        <fullName evidence="2">Uncharacterized protein</fullName>
    </submittedName>
</protein>
<dbReference type="RefSeq" id="WP_048243936.1">
    <property type="nucleotide sequence ID" value="NZ_LDWR01000011.1"/>
</dbReference>
<evidence type="ECO:0000313" key="3">
    <source>
        <dbReference type="Proteomes" id="UP000036338"/>
    </source>
</evidence>
<evidence type="ECO:0000313" key="2">
    <source>
        <dbReference type="EMBL" id="KML61152.1"/>
    </source>
</evidence>
<dbReference type="Proteomes" id="UP000036338">
    <property type="component" value="Unassembled WGS sequence"/>
</dbReference>
<organism evidence="2 3">
    <name type="scientific">Burkholderia cepacia</name>
    <name type="common">Pseudomonas cepacia</name>
    <dbReference type="NCBI Taxonomy" id="292"/>
    <lineage>
        <taxon>Bacteria</taxon>
        <taxon>Pseudomonadati</taxon>
        <taxon>Pseudomonadota</taxon>
        <taxon>Betaproteobacteria</taxon>
        <taxon>Burkholderiales</taxon>
        <taxon>Burkholderiaceae</taxon>
        <taxon>Burkholderia</taxon>
        <taxon>Burkholderia cepacia complex</taxon>
    </lineage>
</organism>
<dbReference type="PATRIC" id="fig|292.27.peg.486"/>
<sequence length="184" mass="19952">MTNLKAIDTAVLAARLRWSAYAAARKLGVPGLLAGGLVVALVGAHAFYLQPDGEHLEAERNARTTALAALPKPGQKAGDGGMTLQQVQQLRSSEQAYSIFQILAQRGMDRKHATYRREVEVKGKLRRLTISIAMSGSYVGLREAMREIADQPMVRVEGVSIERDRIDSANVSADLRVSLLGPDT</sequence>
<accession>A0A0J5XEA5</accession>
<comment type="caution">
    <text evidence="2">The sequence shown here is derived from an EMBL/GenBank/DDBJ whole genome shotgun (WGS) entry which is preliminary data.</text>
</comment>
<gene>
    <name evidence="2" type="ORF">VL15_05905</name>
</gene>
<proteinExistence type="predicted"/>
<dbReference type="AlphaFoldDB" id="A0A0J5XEA5"/>
<feature type="transmembrane region" description="Helical" evidence="1">
    <location>
        <begin position="27"/>
        <end position="48"/>
    </location>
</feature>